<dbReference type="GO" id="GO:0008460">
    <property type="term" value="F:dTDP-glucose 4,6-dehydratase activity"/>
    <property type="evidence" value="ECO:0007669"/>
    <property type="project" value="UniProtKB-EC"/>
</dbReference>
<feature type="non-terminal residue" evidence="6">
    <location>
        <position position="1"/>
    </location>
</feature>
<dbReference type="GO" id="GO:0009225">
    <property type="term" value="P:nucleotide-sugar metabolic process"/>
    <property type="evidence" value="ECO:0007669"/>
    <property type="project" value="UniProtKB-ARBA"/>
</dbReference>
<feature type="domain" description="NAD(P)-binding" evidence="5">
    <location>
        <begin position="9"/>
        <end position="323"/>
    </location>
</feature>
<comment type="caution">
    <text evidence="6">The sequence shown here is derived from an EMBL/GenBank/DDBJ whole genome shotgun (WGS) entry which is preliminary data.</text>
</comment>
<keyword evidence="7" id="KW-1185">Reference proteome</keyword>
<protein>
    <recommendedName>
        <fullName evidence="4">dTDP-D-glucose 4,6-dehydratase</fullName>
        <ecNumber evidence="3">4.2.1.46</ecNumber>
    </recommendedName>
</protein>
<organism evidence="6 7">
    <name type="scientific">Pristionchus fissidentatus</name>
    <dbReference type="NCBI Taxonomy" id="1538716"/>
    <lineage>
        <taxon>Eukaryota</taxon>
        <taxon>Metazoa</taxon>
        <taxon>Ecdysozoa</taxon>
        <taxon>Nematoda</taxon>
        <taxon>Chromadorea</taxon>
        <taxon>Rhabditida</taxon>
        <taxon>Rhabditina</taxon>
        <taxon>Diplogasteromorpha</taxon>
        <taxon>Diplogasteroidea</taxon>
        <taxon>Neodiplogasteridae</taxon>
        <taxon>Pristionchus</taxon>
    </lineage>
</organism>
<dbReference type="FunFam" id="3.40.50.720:FF:000304">
    <property type="entry name" value="UDP-glucose 4,6-dehydratase"/>
    <property type="match status" value="1"/>
</dbReference>
<dbReference type="EC" id="4.2.1.46" evidence="3"/>
<dbReference type="InterPro" id="IPR036291">
    <property type="entry name" value="NAD(P)-bd_dom_sf"/>
</dbReference>
<dbReference type="EMBL" id="BTSY01000002">
    <property type="protein sequence ID" value="GMT14117.1"/>
    <property type="molecule type" value="Genomic_DNA"/>
</dbReference>
<dbReference type="InterPro" id="IPR016040">
    <property type="entry name" value="NAD(P)-bd_dom"/>
</dbReference>
<comment type="similarity">
    <text evidence="2">Belongs to the NAD(P)-dependent epimerase/dehydratase family. dTDP-glucose dehydratase subfamily.</text>
</comment>
<evidence type="ECO:0000259" key="5">
    <source>
        <dbReference type="Pfam" id="PF16363"/>
    </source>
</evidence>
<dbReference type="Gene3D" id="3.90.25.10">
    <property type="entry name" value="UDP-galactose 4-epimerase, domain 1"/>
    <property type="match status" value="1"/>
</dbReference>
<evidence type="ECO:0000313" key="6">
    <source>
        <dbReference type="EMBL" id="GMT14117.1"/>
    </source>
</evidence>
<dbReference type="Pfam" id="PF16363">
    <property type="entry name" value="GDP_Man_Dehyd"/>
    <property type="match status" value="1"/>
</dbReference>
<dbReference type="Proteomes" id="UP001432322">
    <property type="component" value="Unassembled WGS sequence"/>
</dbReference>
<accession>A0AAV5V5M5</accession>
<evidence type="ECO:0000313" key="7">
    <source>
        <dbReference type="Proteomes" id="UP001432322"/>
    </source>
</evidence>
<reference evidence="6" key="1">
    <citation type="submission" date="2023-10" db="EMBL/GenBank/DDBJ databases">
        <title>Genome assembly of Pristionchus species.</title>
        <authorList>
            <person name="Yoshida K."/>
            <person name="Sommer R.J."/>
        </authorList>
    </citation>
    <scope>NUCLEOTIDE SEQUENCE</scope>
    <source>
        <strain evidence="6">RS5133</strain>
    </source>
</reference>
<evidence type="ECO:0000256" key="3">
    <source>
        <dbReference type="ARBA" id="ARBA00011990"/>
    </source>
</evidence>
<evidence type="ECO:0000256" key="2">
    <source>
        <dbReference type="ARBA" id="ARBA00008178"/>
    </source>
</evidence>
<evidence type="ECO:0000256" key="4">
    <source>
        <dbReference type="ARBA" id="ARBA00067702"/>
    </source>
</evidence>
<name>A0AAV5V5M5_9BILA</name>
<dbReference type="AlphaFoldDB" id="A0AAV5V5M5"/>
<comment type="catalytic activity">
    <reaction evidence="1">
        <text>dTDP-alpha-D-glucose = dTDP-4-dehydro-6-deoxy-alpha-D-glucose + H2O</text>
        <dbReference type="Rhea" id="RHEA:17221"/>
        <dbReference type="ChEBI" id="CHEBI:15377"/>
        <dbReference type="ChEBI" id="CHEBI:57477"/>
        <dbReference type="ChEBI" id="CHEBI:57649"/>
        <dbReference type="EC" id="4.2.1.46"/>
    </reaction>
</comment>
<sequence length="628" mass="70586">VHVAKNVVVTGACGFIGSNFMNYIFRAWPNCNFVNVDKLILNSDTQYVDEEVRSSPRYKLELSDIKNEQKMLQILEENEIDTIIHFAADCTSTRCYEDTTEAVENNVVAFVAFLETVRKYGKLTRFLHISTDEVYGDSEFGPDVKGKTEDSLLLPGNPYAATKICGEAYAQVYRTAYGLPIVIARINNIYGPNQWDVKVVPRFIEIAKVRGNFTLQGTGEQLRSWLFVEDAARGMQAIAEKGVLGEVYNLGTYFEMNVRDLAKAVQDEVDKQLGRTLLPDGPNYTFITDRPYNDLRYLLDISRADRELDWRPTIEFEEGLRRTVASALKDREHVQMGVVLFGGKGYVGQELQKVLTARKIPFHLAATKPGTSTDDEVEKELVKLGGTHVVCCTGRTHGGGCNTIEYLEGGSDRVHENVRDNMFSATSLAQISRRLGFHYTYVGTAYIFAYDDTHTVGGEGFKEEDRPSFFGSSYSVVKGYTDRQMEHFNRWENINARITLPLTFDTTQSRNILTKIINYKELLGLPVSLSVLPDCLGALVDLMAKRYQGNLNLVNPGPISLYDIVSLYKEHVDSSINPTEISVNSERCQEILATKGNCALDTTVLQKQCPYMPTTRDSLIAQFKKMSV</sequence>
<dbReference type="Gene3D" id="3.40.50.720">
    <property type="entry name" value="NAD(P)-binding Rossmann-like Domain"/>
    <property type="match status" value="2"/>
</dbReference>
<proteinExistence type="inferred from homology"/>
<evidence type="ECO:0000256" key="1">
    <source>
        <dbReference type="ARBA" id="ARBA00001539"/>
    </source>
</evidence>
<gene>
    <name evidence="6" type="ORF">PFISCL1PPCAC_5414</name>
</gene>
<dbReference type="SUPFAM" id="SSF51735">
    <property type="entry name" value="NAD(P)-binding Rossmann-fold domains"/>
    <property type="match status" value="2"/>
</dbReference>
<dbReference type="PANTHER" id="PTHR43000">
    <property type="entry name" value="DTDP-D-GLUCOSE 4,6-DEHYDRATASE-RELATED"/>
    <property type="match status" value="1"/>
</dbReference>